<dbReference type="GO" id="GO:0008234">
    <property type="term" value="F:cysteine-type peptidase activity"/>
    <property type="evidence" value="ECO:0007669"/>
    <property type="project" value="UniProtKB-KW"/>
</dbReference>
<dbReference type="KEGG" id="caua:113073669"/>
<keyword evidence="4" id="KW-0067">ATP-binding</keyword>
<protein>
    <recommendedName>
        <fullName evidence="4">ATP-dependent DNA helicase</fullName>
        <ecNumber evidence="4">5.6.2.3</ecNumber>
    </recommendedName>
</protein>
<keyword evidence="4" id="KW-0234">DNA repair</keyword>
<dbReference type="InterPro" id="IPR038765">
    <property type="entry name" value="Papain-like_cys_pep_sf"/>
</dbReference>
<dbReference type="InterPro" id="IPR051055">
    <property type="entry name" value="PIF1_helicase"/>
</dbReference>
<dbReference type="GeneID" id="113073669"/>
<dbReference type="Pfam" id="PF05970">
    <property type="entry name" value="PIF1"/>
    <property type="match status" value="1"/>
</dbReference>
<dbReference type="Proteomes" id="UP000515129">
    <property type="component" value="Unplaced"/>
</dbReference>
<dbReference type="PANTHER" id="PTHR47642">
    <property type="entry name" value="ATP-DEPENDENT DNA HELICASE"/>
    <property type="match status" value="1"/>
</dbReference>
<dbReference type="GO" id="GO:0005524">
    <property type="term" value="F:ATP binding"/>
    <property type="evidence" value="ECO:0007669"/>
    <property type="project" value="UniProtKB-KW"/>
</dbReference>
<evidence type="ECO:0000313" key="7">
    <source>
        <dbReference type="RefSeq" id="XP_026102279.1"/>
    </source>
</evidence>
<keyword evidence="4" id="KW-0227">DNA damage</keyword>
<keyword evidence="6" id="KW-1185">Reference proteome</keyword>
<dbReference type="PANTHER" id="PTHR47642:SF3">
    <property type="entry name" value="ATP-DEPENDENT DNA HELICASE"/>
    <property type="match status" value="1"/>
</dbReference>
<keyword evidence="4" id="KW-0378">Hydrolase</keyword>
<dbReference type="InterPro" id="IPR046700">
    <property type="entry name" value="DUF6570"/>
</dbReference>
<keyword evidence="3" id="KW-0788">Thiol protease</keyword>
<dbReference type="Gene3D" id="3.90.70.80">
    <property type="match status" value="2"/>
</dbReference>
<dbReference type="PROSITE" id="PS50802">
    <property type="entry name" value="OTU"/>
    <property type="match status" value="2"/>
</dbReference>
<dbReference type="GO" id="GO:0043139">
    <property type="term" value="F:5'-3' DNA helicase activity"/>
    <property type="evidence" value="ECO:0007669"/>
    <property type="project" value="UniProtKB-EC"/>
</dbReference>
<comment type="cofactor">
    <cofactor evidence="4">
        <name>Mg(2+)</name>
        <dbReference type="ChEBI" id="CHEBI:18420"/>
    </cofactor>
</comment>
<dbReference type="GO" id="GO:0006281">
    <property type="term" value="P:DNA repair"/>
    <property type="evidence" value="ECO:0007669"/>
    <property type="project" value="UniProtKB-KW"/>
</dbReference>
<dbReference type="InterPro" id="IPR003323">
    <property type="entry name" value="OTU_dom"/>
</dbReference>
<feature type="domain" description="OTU" evidence="5">
    <location>
        <begin position="607"/>
        <end position="734"/>
    </location>
</feature>
<dbReference type="InterPro" id="IPR005135">
    <property type="entry name" value="Endo/exonuclease/phosphatase"/>
</dbReference>
<dbReference type="SUPFAM" id="SSF56219">
    <property type="entry name" value="DNase I-like"/>
    <property type="match status" value="1"/>
</dbReference>
<evidence type="ECO:0000313" key="6">
    <source>
        <dbReference type="Proteomes" id="UP000515129"/>
    </source>
</evidence>
<dbReference type="Gene3D" id="3.90.70.120">
    <property type="match status" value="2"/>
</dbReference>
<dbReference type="InterPro" id="IPR003593">
    <property type="entry name" value="AAA+_ATPase"/>
</dbReference>
<feature type="domain" description="OTU" evidence="5">
    <location>
        <begin position="846"/>
        <end position="973"/>
    </location>
</feature>
<proteinExistence type="inferred from homology"/>
<dbReference type="GO" id="GO:0006310">
    <property type="term" value="P:DNA recombination"/>
    <property type="evidence" value="ECO:0007669"/>
    <property type="project" value="UniProtKB-KW"/>
</dbReference>
<keyword evidence="2" id="KW-0833">Ubl conjugation pathway</keyword>
<evidence type="ECO:0000259" key="5">
    <source>
        <dbReference type="PROSITE" id="PS50802"/>
    </source>
</evidence>
<dbReference type="GO" id="GO:0000723">
    <property type="term" value="P:telomere maintenance"/>
    <property type="evidence" value="ECO:0007669"/>
    <property type="project" value="InterPro"/>
</dbReference>
<comment type="similarity">
    <text evidence="4">Belongs to the helicase family.</text>
</comment>
<organism evidence="6 7">
    <name type="scientific">Carassius auratus</name>
    <name type="common">Goldfish</name>
    <dbReference type="NCBI Taxonomy" id="7957"/>
    <lineage>
        <taxon>Eukaryota</taxon>
        <taxon>Metazoa</taxon>
        <taxon>Chordata</taxon>
        <taxon>Craniata</taxon>
        <taxon>Vertebrata</taxon>
        <taxon>Euteleostomi</taxon>
        <taxon>Actinopterygii</taxon>
        <taxon>Neopterygii</taxon>
        <taxon>Teleostei</taxon>
        <taxon>Ostariophysi</taxon>
        <taxon>Cypriniformes</taxon>
        <taxon>Cyprinidae</taxon>
        <taxon>Cyprininae</taxon>
        <taxon>Carassius</taxon>
    </lineage>
</organism>
<keyword evidence="4" id="KW-0347">Helicase</keyword>
<name>A0A6P6N199_CARAU</name>
<dbReference type="Pfam" id="PF20209">
    <property type="entry name" value="DUF6570"/>
    <property type="match status" value="1"/>
</dbReference>
<evidence type="ECO:0000256" key="1">
    <source>
        <dbReference type="ARBA" id="ARBA00022670"/>
    </source>
</evidence>
<evidence type="ECO:0000256" key="4">
    <source>
        <dbReference type="RuleBase" id="RU363044"/>
    </source>
</evidence>
<dbReference type="Pfam" id="PF14214">
    <property type="entry name" value="Helitron_like_N"/>
    <property type="match status" value="1"/>
</dbReference>
<dbReference type="CDD" id="cd22755">
    <property type="entry name" value="OTU_CeDUB-like"/>
    <property type="match status" value="2"/>
</dbReference>
<dbReference type="RefSeq" id="XP_026102279.1">
    <property type="nucleotide sequence ID" value="XM_026246494.1"/>
</dbReference>
<dbReference type="SUPFAM" id="SSF52540">
    <property type="entry name" value="P-loop containing nucleoside triphosphate hydrolases"/>
    <property type="match status" value="2"/>
</dbReference>
<evidence type="ECO:0000256" key="2">
    <source>
        <dbReference type="ARBA" id="ARBA00022786"/>
    </source>
</evidence>
<gene>
    <name evidence="7" type="primary">LOC113073669</name>
</gene>
<accession>A0A6P6N199</accession>
<dbReference type="Gene3D" id="3.40.50.300">
    <property type="entry name" value="P-loop containing nucleotide triphosphate hydrolases"/>
    <property type="match status" value="1"/>
</dbReference>
<dbReference type="Pfam" id="PF03372">
    <property type="entry name" value="Exo_endo_phos"/>
    <property type="match status" value="1"/>
</dbReference>
<dbReference type="SUPFAM" id="SSF54001">
    <property type="entry name" value="Cysteine proteinases"/>
    <property type="match status" value="1"/>
</dbReference>
<evidence type="ECO:0000256" key="3">
    <source>
        <dbReference type="ARBA" id="ARBA00022807"/>
    </source>
</evidence>
<dbReference type="InterPro" id="IPR027417">
    <property type="entry name" value="P-loop_NTPase"/>
</dbReference>
<dbReference type="CDD" id="cd18809">
    <property type="entry name" value="SF1_C_RecD"/>
    <property type="match status" value="1"/>
</dbReference>
<sequence length="3008" mass="344982">MPRKKGFRMQRTQRCIKSKSDANACICSEKLPLSVVAGTDVRAATLSEDALIGCCVVAGIKHVISPVCTWTQTDIDDIYVEGSKLTQNVIMSRQKRECKQKELCRLIEQHNVFGRKWNVKIGLPVYKDFELLQEEIVLYEMLQEYLLRDGMCLLNLQSAVIAIIHHNNYFAVIDFGKRNMFGLACEIGRSVVVFNTCLNDLMVHIKNLRKSLDAQWYAVSRISVKTFQQDHACAREFPDSDVDSNGVDEFGNIGTEVAAEFEDSTSVRLEKSVRGSFHQGNNQFKYRGVQCMAIGLVSLAKHTVDSVFSWQTKDLDRAVVLGDELYTALRDNNKIRHKSNLLAIPDLPKESVIDGESFLFEYGDFVSGDIDVVNGQFIESGVYSSLSAGLEKMFAQYDSCLLTLCSSTCAIISHNGQYALIDSHARNALGMVDGNGRSVVVYFSSVNDLLNHICLLAKGLTEKEKPFEITGIRATITTGKPTQHNASEIKDEKGTKCLTLTESCKDSYKTFEIEFDEDSSNDLPTNNYARNKRKISVSNCTLKKQKRYDVTEVNSDVEFVSDVKNNNMMYNPICKQIGQTLCSHLNVDYEEVNVSEFTHVGLLGVPCKNDKIMADGNCFFRAISQAVSGTQKYHRKIRLAVVQHLENNAEKYRNILRREYSSVSEYINKSKMRYVNSWATEVEIQATADYLGIDVFTFYDGRWLKYNCNGKLLSKHSIYLENCHENHYETVVCVNEPERQSCYGYCKISKSCFEDYNTRAKIDNKNNELEQQHHSLLKTMYNDTCCAMTMVRDPDVDVLENESQMTFKYSPLSTEVAQTICNKLHLNLEIKNIQAPTVYGSLGVVCKTDTVAKDGNSFFRAVAQVISGSEKNHRKIRLAVVQYMSNHSDEHMKLVGKEFTSMAEYILKSQMQYVGYCASDIEFQGTANALGVDLFICNEGKWVKYSCMSTVVGSDGIYLKHCGDNDFEPVMCVNQVDKNVCFDLCKVGNFPNSQYTCKRNSKKQVDESTNMSTSKNNYCLSKYYKNKISFQKSIKYQNVLHKETKKVMSKNKYHRDLLYQEKKKNVSKGKYQNDVLYKEIKKYMTKKKYNENVLHKEMKKENSKKKYHEHVLYKEMKKENSKKKYHNNLLHKEMKKDKSKRKYCENMLHKEKVKDMSKRKYETNDLHRTKVKEISKRKYEQNDLHRKKVKEMSKRKYRLNQLHKQNVKVINTRKYRENPEHKKRVIAGIKFKRQQIKFKKEQFEFVMQRFLDLVKDGPDFVCCVCQRLLFRHQVLSCNRHYYSTKTIGSIFEKCVSEEYLHKCDTTCVMPCQWLDTPRGKLWICYTCHNKINKGQIPPECATNNLKVHPIPPELSCLNSLEQHLIALHIPFMKMLALPKGGQNGVHGPLSCVPANIVQTSNLLPLSSMEGSLLPVKLKRKLTYKGHYKYQFVDSMHIRQALKCLKEINVHYKDIEFNEVWLNEFCREQDNDVLEKECDVHAESQETSIDVCEDELLHDRQQHCMFQDTCLMPVDIGQEALDQYFDNILNLAPAEGNNPVKLLSDFANEAKCFPVLFPQGCNTYHEKRENRLTLSRYFNNRILHADGRFAQNVEYIFFAQYMSEIEQVVSNVSIALRKGKSGRKSQKVNNDVLMNEESLKKLLEFDDGFRFLKPIRGTPAFWQTAQRDLLACVRQFGIPTWFCSFSSADMRWNNLLFSILKQEGRTQTVEELQWADRCELLRRNPVTAARMFDFRWHCFLREVLMSSSHPIGKIKDYFYRVEFQQRGSPHVHCLFWIENAPIIDKNTDEEVIQFIDKYVTCELPSQDDSLLDTVTSVQQHSKRHSKTCKKKNTVCRFNFPRPVSARTFICHGKSDTKKQCKCQVDNIDNTIKECACVNQDVTDFKMNTEKAGDILSSIKKSLSDENCNYNSVEHLFTHLGINQSIFELAYKSFTRNTQVVLKRQINEVWVNQYSKPLLKCWNANLDIQYVVDAYACVVYIISYISKSEREIGLLLSNAQREARKEGNVSAKDALKNLGSVYLHNRDVCAQESVYRLTNMHLKECSRKVVFVPTGDNVIKMSLPLNVLRQKASSNNLTTEDMWMTSIVDRYKNRPNDLNDLCMATFASEYRVLSKNEKSKNPLQLNNGCGFITKRTRTKPAVVRYVRFSEEKNPEQFYQSILQLFLPYRVDIQLKPHNSETFEQFYKNGHVTFSDGSRYAVKSVVDLNRKKFEMEADELDNIQDAIDNNSPIEDGWCDLCPEQELERLICAEEMKDKKQQVDEQDENIPDLTTSNEQVAHLEKKNNIMCRSDGLALIRSLNDTQLSIFYQIRQWCLDKIIGKNPNPLHIFITGGAGTGKSHLIKAIQYEAMRLLSTVCRHPDNTCVLLAAPTGIAAYNLNTTTIHNTLSIGKDVRLPYTPLSEEKLNCLRAKYSDLQILIIDEISMVDHNLLAYIHGRLRQIKQTCDFSPFGNVSIIAVGDFFQLPPVKGKPLYNDDILGINLWSSLFSVVELKTIVRQKDNTFAELLNRLRIRTKKTPMLNCDIDLLKKCETGEVSPALHIFPTNKQVNEHNVQQLFKTCPEYVEINAQDFVHNNKTGKLELKSGHHAKTYNTCLEETLLLGKGARVMLCKNVDVIDGLVNGVCGTVTNIVFLNSEHKFPQTVYVKFDDNQVGVQRRKCYAYASAAEMGSTGIKPEEERVHSKGGLRRQFPLKLAWACTVHKVQGITVDKAVVSLKKIFAPGQAYVALSRVKSLAGLIIQDFEEKAIYCKDSIKDAIQNMPRYSVRNIPWLKLKTQTFSVFLMNVQNLRHHLTDLVLHTQHLEPNCIAVTETWLPADISLETIHINGYNFHSQPRSLSYSSSNPTLTELQAQQHGGVGMYSSNNLACNVVQVPNVNLECLVCNYTAHNILIAVIYRPPSYPISLFKGNLDKLFNFLEPLSNTIAVIGDFNDNILNSSTICKFITNRGYVQHVTQTTTEKGTLIDHVYVKTTHYTIKTTVLPTYFSDHEGIFCSFTCNTVNSNEEASGQL</sequence>
<dbReference type="Pfam" id="PF02338">
    <property type="entry name" value="OTU"/>
    <property type="match status" value="1"/>
</dbReference>
<dbReference type="EC" id="5.6.2.3" evidence="4"/>
<dbReference type="Gene3D" id="3.60.10.10">
    <property type="entry name" value="Endonuclease/exonuclease/phosphatase"/>
    <property type="match status" value="1"/>
</dbReference>
<comment type="catalytic activity">
    <reaction evidence="4">
        <text>ATP + H2O = ADP + phosphate + H(+)</text>
        <dbReference type="Rhea" id="RHEA:13065"/>
        <dbReference type="ChEBI" id="CHEBI:15377"/>
        <dbReference type="ChEBI" id="CHEBI:15378"/>
        <dbReference type="ChEBI" id="CHEBI:30616"/>
        <dbReference type="ChEBI" id="CHEBI:43474"/>
        <dbReference type="ChEBI" id="CHEBI:456216"/>
        <dbReference type="EC" id="5.6.2.3"/>
    </reaction>
</comment>
<dbReference type="GO" id="GO:0006508">
    <property type="term" value="P:proteolysis"/>
    <property type="evidence" value="ECO:0007669"/>
    <property type="project" value="UniProtKB-KW"/>
</dbReference>
<dbReference type="InterPro" id="IPR010285">
    <property type="entry name" value="DNA_helicase_pif1-like_DEAD"/>
</dbReference>
<dbReference type="OrthoDB" id="416437at2759"/>
<dbReference type="InterPro" id="IPR036691">
    <property type="entry name" value="Endo/exonu/phosph_ase_sf"/>
</dbReference>
<reference evidence="7" key="1">
    <citation type="submission" date="2025-08" db="UniProtKB">
        <authorList>
            <consortium name="RefSeq"/>
        </authorList>
    </citation>
    <scope>IDENTIFICATION</scope>
    <source>
        <strain evidence="7">Wakin</strain>
        <tissue evidence="7">Muscle</tissue>
    </source>
</reference>
<dbReference type="SMART" id="SM00382">
    <property type="entry name" value="AAA"/>
    <property type="match status" value="1"/>
</dbReference>
<dbReference type="InterPro" id="IPR025476">
    <property type="entry name" value="Helitron_helicase-like"/>
</dbReference>
<keyword evidence="1" id="KW-0645">Protease</keyword>
<keyword evidence="4" id="KW-0547">Nucleotide-binding</keyword>
<keyword evidence="4" id="KW-0233">DNA recombination</keyword>